<evidence type="ECO:0000256" key="4">
    <source>
        <dbReference type="ARBA" id="ARBA00023136"/>
    </source>
</evidence>
<feature type="transmembrane region" description="Helical" evidence="5">
    <location>
        <begin position="137"/>
        <end position="162"/>
    </location>
</feature>
<comment type="subcellular location">
    <subcellularLocation>
        <location evidence="1">Membrane</location>
        <topology evidence="1">Multi-pass membrane protein</topology>
    </subcellularLocation>
</comment>
<reference evidence="7" key="1">
    <citation type="submission" date="2022-10" db="EMBL/GenBank/DDBJ databases">
        <title>Tapping the CABI collections for fungal endophytes: first genome assemblies for Collariella, Neodidymelliopsis, Ascochyta clinopodiicola, Didymella pomorum, Didymosphaeria variabile, Neocosmospora piperis and Neocucurbitaria cava.</title>
        <authorList>
            <person name="Hill R."/>
        </authorList>
    </citation>
    <scope>NUCLEOTIDE SEQUENCE</scope>
    <source>
        <strain evidence="7">IMI 355082</strain>
    </source>
</reference>
<dbReference type="GO" id="GO:0016020">
    <property type="term" value="C:membrane"/>
    <property type="evidence" value="ECO:0007669"/>
    <property type="project" value="UniProtKB-SubCell"/>
</dbReference>
<dbReference type="PROSITE" id="PS50850">
    <property type="entry name" value="MFS"/>
    <property type="match status" value="1"/>
</dbReference>
<dbReference type="InterPro" id="IPR011701">
    <property type="entry name" value="MFS"/>
</dbReference>
<feature type="transmembrane region" description="Helical" evidence="5">
    <location>
        <begin position="404"/>
        <end position="422"/>
    </location>
</feature>
<feature type="transmembrane region" description="Helical" evidence="5">
    <location>
        <begin position="44"/>
        <end position="62"/>
    </location>
</feature>
<keyword evidence="4 5" id="KW-0472">Membrane</keyword>
<dbReference type="InterPro" id="IPR036259">
    <property type="entry name" value="MFS_trans_sf"/>
</dbReference>
<feature type="transmembrane region" description="Helical" evidence="5">
    <location>
        <begin position="340"/>
        <end position="360"/>
    </location>
</feature>
<dbReference type="Pfam" id="PF07690">
    <property type="entry name" value="MFS_1"/>
    <property type="match status" value="1"/>
</dbReference>
<dbReference type="AlphaFoldDB" id="A0A9W9D0L4"/>
<evidence type="ECO:0000313" key="8">
    <source>
        <dbReference type="Proteomes" id="UP001140453"/>
    </source>
</evidence>
<keyword evidence="2 5" id="KW-0812">Transmembrane</keyword>
<dbReference type="InterPro" id="IPR020846">
    <property type="entry name" value="MFS_dom"/>
</dbReference>
<dbReference type="Gene3D" id="1.20.1250.20">
    <property type="entry name" value="MFS general substrate transporter like domains"/>
    <property type="match status" value="2"/>
</dbReference>
<dbReference type="OrthoDB" id="2130629at2759"/>
<feature type="transmembrane region" description="Helical" evidence="5">
    <location>
        <begin position="113"/>
        <end position="131"/>
    </location>
</feature>
<feature type="transmembrane region" description="Helical" evidence="5">
    <location>
        <begin position="82"/>
        <end position="101"/>
    </location>
</feature>
<feature type="domain" description="Major facilitator superfamily (MFS) profile" evidence="6">
    <location>
        <begin position="42"/>
        <end position="539"/>
    </location>
</feature>
<evidence type="ECO:0000313" key="7">
    <source>
        <dbReference type="EMBL" id="KAJ4396602.1"/>
    </source>
</evidence>
<keyword evidence="3 5" id="KW-1133">Transmembrane helix</keyword>
<organism evidence="7 8">
    <name type="scientific">Gnomoniopsis smithogilvyi</name>
    <dbReference type="NCBI Taxonomy" id="1191159"/>
    <lineage>
        <taxon>Eukaryota</taxon>
        <taxon>Fungi</taxon>
        <taxon>Dikarya</taxon>
        <taxon>Ascomycota</taxon>
        <taxon>Pezizomycotina</taxon>
        <taxon>Sordariomycetes</taxon>
        <taxon>Sordariomycetidae</taxon>
        <taxon>Diaporthales</taxon>
        <taxon>Gnomoniaceae</taxon>
        <taxon>Gnomoniopsis</taxon>
    </lineage>
</organism>
<dbReference type="GO" id="GO:0022857">
    <property type="term" value="F:transmembrane transporter activity"/>
    <property type="evidence" value="ECO:0007669"/>
    <property type="project" value="InterPro"/>
</dbReference>
<dbReference type="Proteomes" id="UP001140453">
    <property type="component" value="Unassembled WGS sequence"/>
</dbReference>
<gene>
    <name evidence="7" type="ORF">N0V93_000823</name>
</gene>
<dbReference type="PANTHER" id="PTHR42718:SF23">
    <property type="entry name" value="MAJOR FACILITATOR SUPERFAMILY (MFS) PROFILE DOMAIN-CONTAINING PROTEIN"/>
    <property type="match status" value="1"/>
</dbReference>
<feature type="transmembrane region" description="Helical" evidence="5">
    <location>
        <begin position="302"/>
        <end position="320"/>
    </location>
</feature>
<feature type="transmembrane region" description="Helical" evidence="5">
    <location>
        <begin position="210"/>
        <end position="231"/>
    </location>
</feature>
<feature type="transmembrane region" description="Helical" evidence="5">
    <location>
        <begin position="174"/>
        <end position="198"/>
    </location>
</feature>
<evidence type="ECO:0000256" key="3">
    <source>
        <dbReference type="ARBA" id="ARBA00022989"/>
    </source>
</evidence>
<proteinExistence type="predicted"/>
<comment type="caution">
    <text evidence="7">The sequence shown here is derived from an EMBL/GenBank/DDBJ whole genome shotgun (WGS) entry which is preliminary data.</text>
</comment>
<keyword evidence="8" id="KW-1185">Reference proteome</keyword>
<feature type="transmembrane region" description="Helical" evidence="5">
    <location>
        <begin position="517"/>
        <end position="536"/>
    </location>
</feature>
<dbReference type="SUPFAM" id="SSF103473">
    <property type="entry name" value="MFS general substrate transporter"/>
    <property type="match status" value="1"/>
</dbReference>
<protein>
    <recommendedName>
        <fullName evidence="6">Major facilitator superfamily (MFS) profile domain-containing protein</fullName>
    </recommendedName>
</protein>
<dbReference type="EMBL" id="JAPEVB010000001">
    <property type="protein sequence ID" value="KAJ4396602.1"/>
    <property type="molecule type" value="Genomic_DNA"/>
</dbReference>
<evidence type="ECO:0000256" key="5">
    <source>
        <dbReference type="SAM" id="Phobius"/>
    </source>
</evidence>
<evidence type="ECO:0000256" key="1">
    <source>
        <dbReference type="ARBA" id="ARBA00004141"/>
    </source>
</evidence>
<evidence type="ECO:0000259" key="6">
    <source>
        <dbReference type="PROSITE" id="PS50850"/>
    </source>
</evidence>
<accession>A0A9W9D0L4</accession>
<sequence length="756" mass="81872">MGKPWLSLSEQQLDDLCLDDESDSEGQQESTSRPQCLFGPVHEILLVVIAAFTGASFLLLQRTTMVLTDTVRHSLLLDMSEVSWMSAGSGLTGAIFLLPIARVVDCFPDISRKAFLISATMLFSLTMGLTALTTNGIVLDIMLGISGLACAAHFPIMSSLLTSIYAHPSTRRHCVLTLFLAGGNAFSIIFGSVGSGLVDMATNGDWRGSFVYIAVLYAIVAIVGIFVIPNIPRTYSTTAIKSNPENRYTLLGHAVVERKSWTNWWSVLKSIDYIGLLIIFAGVACLSAGLSRGPEGNWRDAWVFLPLACSVGCFIGFFTWEGYTGEPVIPRSVLECPSLILTLISTFCISLAFFPSLFWVSFFMQDLQQLSSVEVGARQLPQAVTGLIFSPIVGCWMHKIDNMFIMVAAALCQAAAGALLLFLHPSSNYFACILPSLILSALGMDWARNVGAQYIEQTLSFEDQIVGTAVLQLINRLAIPLGIGITSAIWSSCFPATGNTITNLHTGPVTDVQVSYFYVFIATICFAAVAVVVASFSRLGKLGVASTATDPSLPHVDTGLKSINLDGGGDRKYLVNKGNPGPQIITLMSLKFQPRNYSLLGGTFNDLRRTSTGAASFHLPRIGDPQASGDASELDLGFGISDDGDSRSQRKSTTAMTERVIWLVCEDCGESKRIVEPVGDPERYFYDTKADEDVRAKMGVRDETLTPPTPLFKSSSVYREQEAGVAEVGVVVDHRRFALVNRPGPKLGPFAVEDKK</sequence>
<feature type="transmembrane region" description="Helical" evidence="5">
    <location>
        <begin position="273"/>
        <end position="290"/>
    </location>
</feature>
<name>A0A9W9D0L4_9PEZI</name>
<evidence type="ECO:0000256" key="2">
    <source>
        <dbReference type="ARBA" id="ARBA00022692"/>
    </source>
</evidence>
<feature type="transmembrane region" description="Helical" evidence="5">
    <location>
        <begin position="477"/>
        <end position="497"/>
    </location>
</feature>
<dbReference type="PANTHER" id="PTHR42718">
    <property type="entry name" value="MAJOR FACILITATOR SUPERFAMILY MULTIDRUG TRANSPORTER MFSC"/>
    <property type="match status" value="1"/>
</dbReference>